<dbReference type="OrthoDB" id="28245at2759"/>
<dbReference type="Gene3D" id="2.30.29.30">
    <property type="entry name" value="Pleckstrin-homology domain (PH domain)/Phosphotyrosine-binding domain (PTB)"/>
    <property type="match status" value="1"/>
</dbReference>
<evidence type="ECO:0000259" key="4">
    <source>
        <dbReference type="PROSITE" id="PS50018"/>
    </source>
</evidence>
<evidence type="ECO:0000259" key="5">
    <source>
        <dbReference type="PROSITE" id="PS50191"/>
    </source>
</evidence>
<evidence type="ECO:0000313" key="6">
    <source>
        <dbReference type="EMBL" id="KAJ1975245.1"/>
    </source>
</evidence>
<name>A0A9W8B2M4_9FUNG</name>
<feature type="compositionally biased region" description="Low complexity" evidence="3">
    <location>
        <begin position="990"/>
        <end position="1004"/>
    </location>
</feature>
<dbReference type="EMBL" id="JANBQB010000550">
    <property type="protein sequence ID" value="KAJ1975245.1"/>
    <property type="molecule type" value="Genomic_DNA"/>
</dbReference>
<feature type="region of interest" description="Disordered" evidence="3">
    <location>
        <begin position="122"/>
        <end position="143"/>
    </location>
</feature>
<evidence type="ECO:0000256" key="3">
    <source>
        <dbReference type="SAM" id="MobiDB-lite"/>
    </source>
</evidence>
<dbReference type="InterPro" id="IPR001251">
    <property type="entry name" value="CRAL-TRIO_dom"/>
</dbReference>
<keyword evidence="7" id="KW-1185">Reference proteome</keyword>
<sequence length="2979" mass="331227">LPCYTSKTYESLESDVVLKGIVRSLLEISEYRLGITSHAILNLLEKINKSSASNQSEDAQQNLAQSQHFLIRILVGCMAYHWNRIIKRAQATTASGIVTSYDQTSVYPPYWQWATLNDKESGPAEIGPPSLTHKTAKRSSKLTATRDMGYGTDSASVMRSWSTPSSQWKRSLYDVSVDDRTDSTHDTANLDQELYVGSFHQTFVRPVVFTSQNANAAYVTEQSLVDPAPLEEPLAKYIFNIILRLILTTAPGSSLDMAALVANLDQSRTFYLSTARTFQYLGGTLASTFVPNIDSLTHLIFSPPRRETRMSQSMVANRVLFFLSASNWNVVFSRIKSRMQTLATTQDEFLDIQELRILEYCHLNTARLSQVLQELSVLFMQFRRSAQLAVAPTLRRMIWNWIESFPADFIALWRNQRRLDGSPDILFDICQSLHDSAHPKGKMILWPLQAVLLTLCPDVLSIMVNFEGGSKANKRRLYLDDLAKAMRNSRNFEAAAHAYVDLIKGASYLSQLDNTALGTAVTDIESSLRERLFDFRTSMLDLHSNMNQRFLVDALMAYYRLDPQLTIRHLIPLFLQDGIPAHIRVVLVRACYMLAVEPVLPWQPPVSLLYPHIAPYYRKLFHTYVVQPAGPQDGLLRKSSLSLERALLKRPSKSADLESQRTERIEVILTLLKAFWTDPLPPIFTTTPDMQFHENVALVADISACFRESVTTIRSMAAHTLLVLHNTVYIERWGPSESMLKTFWTISSQVLLSVAREILEFNDRDEGLRFMLHMLLRLLVKRNAFIQKHANLVAQGIEVQDRLVASVAMEIALLVQLCSPEPTVIRMALDCFALLCEEANLTEEVDDPEHANLTIVKNYSTYCELSQAGTVIPGRVGQQKRIRRLLRQMSHQTMGNLAAWEEGYKRWRILIQTLTRPLEPSPLDEAGSHGSGSSGHGLGGSTPTKDSNSSVSGPVEKLKKKNPFHQKLSMSHSNHKHQEAKESHHGPMAGSGSVGSTLGTSGSLAPGKGNHAHHLSTSSATSSFEEPRSEERGEWQNYTGFLCALGGVCLQSAGPDPLGNGSAGQGSNTASTSAVEASALVNRFMQELVDLLVCDSIFVRETIKEILGADLSTPLFSILLSHLQKVVQRFVTADGDIHCTDQSTLFISQAISVVKMTLERMTEPNLNLFTVDFGSLVFSFARYLHRLGSSSMALQMKLRMCQLTEILMAKKEYLSLRHEIKFRNKLVDIIISWTSDFSSKSTDVVHSNHRATSTSSHTRQGATADSVHVPHPVEEGPALMHNDKLHRDLDQACMKTVVSLLLGLPLQPQDSVPESELGVVKSHLFSRYFYFFLKVLRRCRVLESVETGSHRSEVTQDLQNLLSKSKESVKDLGPLKEYTILAMSNLLSANVATGLRYSLSMGYHEDTKIRTSFMQVLTNILNQGTEFDGLAESSLAEKQEKLLDIILEPDMTVALALCDACPVQDIDDLSPVLVNIFSARQQVMPLIKSVIEKELLRTDSAPELFRRNCIATRLLASFAKRYGSEYLRETLQTILQAIVEQQGSPATKLTFELDPTKAPADTDASLNAANLRGLCQAFLDAITQSSHLVPKEFREFCHFLVQAVSARFPGAQTTAVGGFIFLRFFCPAIVAPETHHLVDPIQNKDLRRGLLLATKVIQNLANDVQFGTKEAFMTPLNNFLFTNRHKVSQFFADLARPPTPLPAPSKPVPTKHLDPADIARLHRFVADNLEKIGRDMMSVKQTKGLASPLVATPSEPLGAASSPADSVVSPDAAIAHQPLPSIGTSIKNARGPSMDSLGSGSSRVDTDRRTYSVSGPPSSQTPHASLSSTSLVQDSNKLEAVGVDVHPTQPGRASMELQSSNSFEGANGSGLALQIQPSSHLSEIERLTKSRKLYDRLCGVVSQLGKPPEVTRSEQVIATAKGSANAEMYREFMRRTSHRNVDPIKSKKLFYQGGLSKEKRPVVYFIARRLIADATDMDLLMLHVFQIMEHVMNKPFDLLLDLTQFGHANEIQSQWIVQFVQLLPAQLTQNLHTIYMYNVNTAFKQYTKRLANTVLIKLGKRIVFPFNLNDLYAHINPAELDLPKGTVSLETDNGVNISPVSRIFHMKSPMPTIIKITNEAIQITSLKKQEVCGMSSYFNDVYHISEVDDVTLVTSPRHDETLVVVKFDRGNSSMTFSSPKYELIYKAIRSARNRFQLSKPAPISERVIRPNNVPGTLLNMALLNSGSDDPNLRLAAYNLLYALSLNFNFDVGNLLFNASGLCIPANNTNFIISISHKIAAVEPRFTLEFLTECFDGFRESSTPMKHLCLEYMAPWLPNLALFCRRGADHASSHYRHALAKTVDVIKVLVDLTVKESEMYPSVQAKIWRKIGRAEELLDVVLNFFVQYAVECGPFSRQAEVLGDTIVTLAAVNVRTAKLISRLRKLLVRTSINPARSLLEHPTWSEIAVLIRFSLMLMYNNPAAAQQYLPEIFFNLVMVIGIGPPSIRASVHGLVINVIQSLVASVTMNKADLKDLNSLVTQFSEPRFRLMFGLNQVSATAASVVVGPGRVESDLPDATPLTSLEIIIQSLLSVLDCQTFPMDVANAWRARWMSLVTSTAFQYNIAIQPRAFVMLGCLASDEVDDDLLYQVLVTLRGALLAFDERDTNLVQSIVLCLTKLVDKLPEDSQFLPSLFWLALAILQIGQVNLFTSALGLMDEILRSLDTQGVFANRQPHEYLLSTRQPFEDTVAAIDGAQGVNFYTDFAFALATYLIKGLHHPTTKDIVLNVLHTFIGIHTNRENSSTAPRRITSQVLGAVVPLLPASAKNGELSELMWHLGLGDAHVDNPDVQDYYHQILDQFETPTETSAILLGSFLVAMLGLCEYEGEQLFLYRFLSEVATAFPGTFGLIYSSYLPKFNHALTSSQHVPTLEAIQSILIAVVRLPKPVDGSGEKTPSHKDKLHELGFTGLLNCSTFDAMPPNAMKQNALLAATLVERIVS</sequence>
<feature type="compositionally biased region" description="Basic and acidic residues" evidence="3">
    <location>
        <begin position="976"/>
        <end position="985"/>
    </location>
</feature>
<dbReference type="SUPFAM" id="SSF52087">
    <property type="entry name" value="CRAL/TRIO domain"/>
    <property type="match status" value="1"/>
</dbReference>
<feature type="compositionally biased region" description="Gly residues" evidence="3">
    <location>
        <begin position="929"/>
        <end position="940"/>
    </location>
</feature>
<dbReference type="Pfam" id="PF13716">
    <property type="entry name" value="CRAL_TRIO_2"/>
    <property type="match status" value="1"/>
</dbReference>
<feature type="region of interest" description="Disordered" evidence="3">
    <location>
        <begin position="1248"/>
        <end position="1278"/>
    </location>
</feature>
<feature type="region of interest" description="Disordered" evidence="3">
    <location>
        <begin position="1778"/>
        <end position="1830"/>
    </location>
</feature>
<evidence type="ECO:0000256" key="1">
    <source>
        <dbReference type="ARBA" id="ARBA00022468"/>
    </source>
</evidence>
<dbReference type="InterPro" id="IPR016024">
    <property type="entry name" value="ARM-type_fold"/>
</dbReference>
<proteinExistence type="predicted"/>
<dbReference type="SMART" id="SM00516">
    <property type="entry name" value="SEC14"/>
    <property type="match status" value="1"/>
</dbReference>
<feature type="domain" description="CRAL-TRIO" evidence="5">
    <location>
        <begin position="1954"/>
        <end position="2094"/>
    </location>
</feature>
<feature type="non-terminal residue" evidence="6">
    <location>
        <position position="1"/>
    </location>
</feature>
<dbReference type="InterPro" id="IPR011993">
    <property type="entry name" value="PH-like_dom_sf"/>
</dbReference>
<keyword evidence="2" id="KW-0597">Phosphoprotein</keyword>
<dbReference type="InterPro" id="IPR036865">
    <property type="entry name" value="CRAL-TRIO_dom_sf"/>
</dbReference>
<dbReference type="InterPro" id="IPR054071">
    <property type="entry name" value="PH_NF1"/>
</dbReference>
<dbReference type="Gene3D" id="3.40.525.10">
    <property type="entry name" value="CRAL-TRIO lipid binding domain"/>
    <property type="match status" value="1"/>
</dbReference>
<dbReference type="PANTHER" id="PTHR10194">
    <property type="entry name" value="RAS GTPASE-ACTIVATING PROTEINS"/>
    <property type="match status" value="1"/>
</dbReference>
<comment type="caution">
    <text evidence="6">The sequence shown here is derived from an EMBL/GenBank/DDBJ whole genome shotgun (WGS) entry which is preliminary data.</text>
</comment>
<evidence type="ECO:0000313" key="7">
    <source>
        <dbReference type="Proteomes" id="UP001151582"/>
    </source>
</evidence>
<dbReference type="PROSITE" id="PS00509">
    <property type="entry name" value="RAS_GTPASE_ACTIV_1"/>
    <property type="match status" value="1"/>
</dbReference>
<dbReference type="PROSITE" id="PS50018">
    <property type="entry name" value="RAS_GTPASE_ACTIV_2"/>
    <property type="match status" value="1"/>
</dbReference>
<protein>
    <submittedName>
        <fullName evidence="6">Ras GTPase activating protein ira2</fullName>
    </submittedName>
</protein>
<gene>
    <name evidence="6" type="primary">IRA2</name>
    <name evidence="6" type="ORF">H4R34_004408</name>
</gene>
<dbReference type="Pfam" id="PF00616">
    <property type="entry name" value="RasGAP"/>
    <property type="match status" value="1"/>
</dbReference>
<dbReference type="SUPFAM" id="SSF48371">
    <property type="entry name" value="ARM repeat"/>
    <property type="match status" value="2"/>
</dbReference>
<keyword evidence="1" id="KW-0343">GTPase activation</keyword>
<dbReference type="Pfam" id="PF21877">
    <property type="entry name" value="PH_NF1"/>
    <property type="match status" value="1"/>
</dbReference>
<dbReference type="PROSITE" id="PS50191">
    <property type="entry name" value="CRAL_TRIO"/>
    <property type="match status" value="1"/>
</dbReference>
<evidence type="ECO:0000256" key="2">
    <source>
        <dbReference type="ARBA" id="ARBA00022553"/>
    </source>
</evidence>
<feature type="domain" description="Ras-GAP" evidence="4">
    <location>
        <begin position="1465"/>
        <end position="1662"/>
    </location>
</feature>
<accession>A0A9W8B2M4</accession>
<reference evidence="6" key="1">
    <citation type="submission" date="2022-07" db="EMBL/GenBank/DDBJ databases">
        <title>Phylogenomic reconstructions and comparative analyses of Kickxellomycotina fungi.</title>
        <authorList>
            <person name="Reynolds N.K."/>
            <person name="Stajich J.E."/>
            <person name="Barry K."/>
            <person name="Grigoriev I.V."/>
            <person name="Crous P."/>
            <person name="Smith M.E."/>
        </authorList>
    </citation>
    <scope>NUCLEOTIDE SEQUENCE</scope>
    <source>
        <strain evidence="6">RSA 567</strain>
    </source>
</reference>
<dbReference type="SMART" id="SM00323">
    <property type="entry name" value="RasGAP"/>
    <property type="match status" value="1"/>
</dbReference>
<dbReference type="GO" id="GO:0005096">
    <property type="term" value="F:GTPase activator activity"/>
    <property type="evidence" value="ECO:0007669"/>
    <property type="project" value="UniProtKB-KW"/>
</dbReference>
<dbReference type="Gene3D" id="1.10.506.10">
    <property type="entry name" value="GTPase Activation - p120gap, domain 1"/>
    <property type="match status" value="2"/>
</dbReference>
<dbReference type="InterPro" id="IPR023152">
    <property type="entry name" value="RasGAP_CS"/>
</dbReference>
<dbReference type="CDD" id="cd00170">
    <property type="entry name" value="SEC14"/>
    <property type="match status" value="1"/>
</dbReference>
<dbReference type="Proteomes" id="UP001151582">
    <property type="component" value="Unassembled WGS sequence"/>
</dbReference>
<dbReference type="InterPro" id="IPR008936">
    <property type="entry name" value="Rho_GTPase_activation_prot"/>
</dbReference>
<dbReference type="CDD" id="cd05392">
    <property type="entry name" value="RasGAP_Neurofibromin_like"/>
    <property type="match status" value="1"/>
</dbReference>
<feature type="compositionally biased region" description="Polar residues" evidence="3">
    <location>
        <begin position="1811"/>
        <end position="1830"/>
    </location>
</feature>
<feature type="compositionally biased region" description="Polar residues" evidence="3">
    <location>
        <begin position="1248"/>
        <end position="1263"/>
    </location>
</feature>
<organism evidence="6 7">
    <name type="scientific">Dimargaris verticillata</name>
    <dbReference type="NCBI Taxonomy" id="2761393"/>
    <lineage>
        <taxon>Eukaryota</taxon>
        <taxon>Fungi</taxon>
        <taxon>Fungi incertae sedis</taxon>
        <taxon>Zoopagomycota</taxon>
        <taxon>Kickxellomycotina</taxon>
        <taxon>Dimargaritomycetes</taxon>
        <taxon>Dimargaritales</taxon>
        <taxon>Dimargaritaceae</taxon>
        <taxon>Dimargaris</taxon>
    </lineage>
</organism>
<dbReference type="PANTHER" id="PTHR10194:SF142">
    <property type="entry name" value="NEUROFIBROMIN"/>
    <property type="match status" value="1"/>
</dbReference>
<dbReference type="InterPro" id="IPR039360">
    <property type="entry name" value="Ras_GTPase"/>
</dbReference>
<dbReference type="SUPFAM" id="SSF48350">
    <property type="entry name" value="GTPase activation domain, GAP"/>
    <property type="match status" value="1"/>
</dbReference>
<feature type="region of interest" description="Disordered" evidence="3">
    <location>
        <begin position="920"/>
        <end position="1031"/>
    </location>
</feature>
<dbReference type="InterPro" id="IPR001936">
    <property type="entry name" value="RasGAP_dom"/>
</dbReference>
<feature type="compositionally biased region" description="Polar residues" evidence="3">
    <location>
        <begin position="942"/>
        <end position="952"/>
    </location>
</feature>